<evidence type="ECO:0000313" key="2">
    <source>
        <dbReference type="Proteomes" id="UP000568839"/>
    </source>
</evidence>
<dbReference type="EMBL" id="JACHHJ010000001">
    <property type="protein sequence ID" value="MBB6449451.1"/>
    <property type="molecule type" value="Genomic_DNA"/>
</dbReference>
<dbReference type="AlphaFoldDB" id="A0A841PT20"/>
<name>A0A841PT20_9BACL</name>
<comment type="caution">
    <text evidence="1">The sequence shown here is derived from an EMBL/GenBank/DDBJ whole genome shotgun (WGS) entry which is preliminary data.</text>
</comment>
<protein>
    <submittedName>
        <fullName evidence="1">Uncharacterized protein</fullName>
    </submittedName>
</protein>
<keyword evidence="2" id="KW-1185">Reference proteome</keyword>
<sequence>MEETIASTLSLFIAKTTIHSHVEDNTEIPNNRLLILKE</sequence>
<proteinExistence type="predicted"/>
<reference evidence="1 2" key="1">
    <citation type="submission" date="2020-08" db="EMBL/GenBank/DDBJ databases">
        <title>Genomic Encyclopedia of Type Strains, Phase IV (KMG-IV): sequencing the most valuable type-strain genomes for metagenomic binning, comparative biology and taxonomic classification.</title>
        <authorList>
            <person name="Goeker M."/>
        </authorList>
    </citation>
    <scope>NUCLEOTIDE SEQUENCE [LARGE SCALE GENOMIC DNA]</scope>
    <source>
        <strain evidence="1 2">DSM 21769</strain>
    </source>
</reference>
<dbReference type="Proteomes" id="UP000568839">
    <property type="component" value="Unassembled WGS sequence"/>
</dbReference>
<evidence type="ECO:0000313" key="1">
    <source>
        <dbReference type="EMBL" id="MBB6449451.1"/>
    </source>
</evidence>
<gene>
    <name evidence="1" type="ORF">HNR44_001400</name>
</gene>
<accession>A0A841PT20</accession>
<organism evidence="1 2">
    <name type="scientific">Geomicrobium halophilum</name>
    <dbReference type="NCBI Taxonomy" id="549000"/>
    <lineage>
        <taxon>Bacteria</taxon>
        <taxon>Bacillati</taxon>
        <taxon>Bacillota</taxon>
        <taxon>Bacilli</taxon>
        <taxon>Bacillales</taxon>
        <taxon>Geomicrobium</taxon>
    </lineage>
</organism>